<evidence type="ECO:0000256" key="8">
    <source>
        <dbReference type="NCBIfam" id="TIGR00212"/>
    </source>
</evidence>
<dbReference type="Gene3D" id="3.40.190.10">
    <property type="entry name" value="Periplasmic binding protein-like II"/>
    <property type="match status" value="2"/>
</dbReference>
<name>A0ABN0Y1Y8_9ACTN</name>
<comment type="cofactor">
    <cofactor evidence="1">
        <name>dipyrromethane</name>
        <dbReference type="ChEBI" id="CHEBI:60342"/>
    </cofactor>
</comment>
<comment type="similarity">
    <text evidence="3">Belongs to the HMBS family.</text>
</comment>
<proteinExistence type="inferred from homology"/>
<comment type="function">
    <text evidence="2">Tetrapolymerization of the monopyrrole PBG into the hydroxymethylbilane pre-uroporphyrinogen in several discrete steps.</text>
</comment>
<dbReference type="Proteomes" id="UP001500063">
    <property type="component" value="Unassembled WGS sequence"/>
</dbReference>
<dbReference type="NCBIfam" id="TIGR00212">
    <property type="entry name" value="hemC"/>
    <property type="match status" value="1"/>
</dbReference>
<dbReference type="PANTHER" id="PTHR11557">
    <property type="entry name" value="PORPHOBILINOGEN DEAMINASE"/>
    <property type="match status" value="1"/>
</dbReference>
<dbReference type="InterPro" id="IPR022417">
    <property type="entry name" value="Porphobilin_deaminase_N"/>
</dbReference>
<evidence type="ECO:0000256" key="5">
    <source>
        <dbReference type="ARBA" id="ARBA00022679"/>
    </source>
</evidence>
<keyword evidence="5" id="KW-0808">Transferase</keyword>
<dbReference type="RefSeq" id="WP_344124127.1">
    <property type="nucleotide sequence ID" value="NZ_BAAABW010000040.1"/>
</dbReference>
<dbReference type="SUPFAM" id="SSF54782">
    <property type="entry name" value="Porphobilinogen deaminase (hydroxymethylbilane synthase), C-terminal domain"/>
    <property type="match status" value="1"/>
</dbReference>
<dbReference type="SUPFAM" id="SSF53850">
    <property type="entry name" value="Periplasmic binding protein-like II"/>
    <property type="match status" value="1"/>
</dbReference>
<evidence type="ECO:0000259" key="10">
    <source>
        <dbReference type="Pfam" id="PF03900"/>
    </source>
</evidence>
<evidence type="ECO:0000256" key="4">
    <source>
        <dbReference type="ARBA" id="ARBA00012655"/>
    </source>
</evidence>
<comment type="catalytic activity">
    <reaction evidence="7">
        <text>4 porphobilinogen + H2O = hydroxymethylbilane + 4 NH4(+)</text>
        <dbReference type="Rhea" id="RHEA:13185"/>
        <dbReference type="ChEBI" id="CHEBI:15377"/>
        <dbReference type="ChEBI" id="CHEBI:28938"/>
        <dbReference type="ChEBI" id="CHEBI:57845"/>
        <dbReference type="ChEBI" id="CHEBI:58126"/>
        <dbReference type="EC" id="2.5.1.61"/>
    </reaction>
</comment>
<dbReference type="CDD" id="cd00494">
    <property type="entry name" value="PBP2_HMBS"/>
    <property type="match status" value="1"/>
</dbReference>
<reference evidence="11 12" key="1">
    <citation type="journal article" date="2019" name="Int. J. Syst. Evol. Microbiol.">
        <title>The Global Catalogue of Microorganisms (GCM) 10K type strain sequencing project: providing services to taxonomists for standard genome sequencing and annotation.</title>
        <authorList>
            <consortium name="The Broad Institute Genomics Platform"/>
            <consortium name="The Broad Institute Genome Sequencing Center for Infectious Disease"/>
            <person name="Wu L."/>
            <person name="Ma J."/>
        </authorList>
    </citation>
    <scope>NUCLEOTIDE SEQUENCE [LARGE SCALE GENOMIC DNA]</scope>
    <source>
        <strain evidence="11 12">JCM 4565</strain>
    </source>
</reference>
<evidence type="ECO:0000313" key="11">
    <source>
        <dbReference type="EMBL" id="GAA0379878.1"/>
    </source>
</evidence>
<dbReference type="PRINTS" id="PR00151">
    <property type="entry name" value="PORPHBDMNASE"/>
</dbReference>
<organism evidence="11 12">
    <name type="scientific">Streptomyces blastmyceticus</name>
    <dbReference type="NCBI Taxonomy" id="68180"/>
    <lineage>
        <taxon>Bacteria</taxon>
        <taxon>Bacillati</taxon>
        <taxon>Actinomycetota</taxon>
        <taxon>Actinomycetes</taxon>
        <taxon>Kitasatosporales</taxon>
        <taxon>Streptomycetaceae</taxon>
        <taxon>Streptomyces</taxon>
    </lineage>
</organism>
<dbReference type="PROSITE" id="PS00533">
    <property type="entry name" value="PORPHOBILINOGEN_DEAM"/>
    <property type="match status" value="1"/>
</dbReference>
<evidence type="ECO:0000256" key="6">
    <source>
        <dbReference type="ARBA" id="ARBA00023244"/>
    </source>
</evidence>
<evidence type="ECO:0000256" key="1">
    <source>
        <dbReference type="ARBA" id="ARBA00001916"/>
    </source>
</evidence>
<evidence type="ECO:0000259" key="9">
    <source>
        <dbReference type="Pfam" id="PF01379"/>
    </source>
</evidence>
<dbReference type="EC" id="2.5.1.61" evidence="4 8"/>
<evidence type="ECO:0000256" key="2">
    <source>
        <dbReference type="ARBA" id="ARBA00002869"/>
    </source>
</evidence>
<evidence type="ECO:0000256" key="3">
    <source>
        <dbReference type="ARBA" id="ARBA00005638"/>
    </source>
</evidence>
<protein>
    <recommendedName>
        <fullName evidence="4 8">Hydroxymethylbilane synthase</fullName>
        <ecNumber evidence="4 8">2.5.1.61</ecNumber>
    </recommendedName>
</protein>
<feature type="domain" description="Porphobilinogen deaminase C-terminal" evidence="10">
    <location>
        <begin position="229"/>
        <end position="297"/>
    </location>
</feature>
<comment type="caution">
    <text evidence="11">The sequence shown here is derived from an EMBL/GenBank/DDBJ whole genome shotgun (WGS) entry which is preliminary data.</text>
</comment>
<keyword evidence="12" id="KW-1185">Reference proteome</keyword>
<dbReference type="Pfam" id="PF01379">
    <property type="entry name" value="Porphobil_deam"/>
    <property type="match status" value="1"/>
</dbReference>
<dbReference type="EMBL" id="BAAABW010000040">
    <property type="protein sequence ID" value="GAA0379878.1"/>
    <property type="molecule type" value="Genomic_DNA"/>
</dbReference>
<dbReference type="InterPro" id="IPR022418">
    <property type="entry name" value="Porphobilinogen_deaminase_C"/>
</dbReference>
<dbReference type="PANTHER" id="PTHR11557:SF0">
    <property type="entry name" value="PORPHOBILINOGEN DEAMINASE"/>
    <property type="match status" value="1"/>
</dbReference>
<feature type="domain" description="Porphobilinogen deaminase N-terminal" evidence="9">
    <location>
        <begin position="5"/>
        <end position="215"/>
    </location>
</feature>
<evidence type="ECO:0000313" key="12">
    <source>
        <dbReference type="Proteomes" id="UP001500063"/>
    </source>
</evidence>
<dbReference type="Gene3D" id="3.30.160.40">
    <property type="entry name" value="Porphobilinogen deaminase, C-terminal domain"/>
    <property type="match status" value="1"/>
</dbReference>
<dbReference type="InterPro" id="IPR022419">
    <property type="entry name" value="Porphobilin_deaminase_cofac_BS"/>
</dbReference>
<evidence type="ECO:0000256" key="7">
    <source>
        <dbReference type="ARBA" id="ARBA00048169"/>
    </source>
</evidence>
<accession>A0ABN0Y1Y8</accession>
<dbReference type="Pfam" id="PF03900">
    <property type="entry name" value="Porphobil_deamC"/>
    <property type="match status" value="1"/>
</dbReference>
<dbReference type="PIRSF" id="PIRSF001438">
    <property type="entry name" value="4pyrrol_synth_OHMeBilane_synth"/>
    <property type="match status" value="1"/>
</dbReference>
<keyword evidence="6" id="KW-0627">Porphyrin biosynthesis</keyword>
<dbReference type="InterPro" id="IPR000860">
    <property type="entry name" value="HemC"/>
</dbReference>
<sequence>MTTVIVGSRASRLARAQVREWLEPMRKRYPHVTFKQRVILEGGDEDRQTASLSEVAAKTESGNAFSGKQQRALLAGDADVVVHSFKDLPTEPTPGLTVLPVPGPREDVRDVLCGHTLATLPPGARVGTGAQRRIAQLLALRPDVVTVPIRGNVPPRLGRLKGPGAVDAVLLAAAGLGRLGIGSDVSERLDVETFPPSPGQGALAIQVRTDDERVRELLAGIGDPDVDAAVRAERSMLEALHGGCSVPVGAHATVDADMLRLSGTVTSLDGKTQVRATASGPLSAPEGLGKAVASELLERGADGILATIRPSTQ</sequence>
<dbReference type="InterPro" id="IPR036803">
    <property type="entry name" value="Porphobilinogen_deaminase_C_sf"/>
</dbReference>
<gene>
    <name evidence="11" type="primary">hemC_4</name>
    <name evidence="11" type="ORF">GCM10010319_68020</name>
</gene>